<dbReference type="SUPFAM" id="SSF58104">
    <property type="entry name" value="Methyl-accepting chemotaxis protein (MCP) signaling domain"/>
    <property type="match status" value="1"/>
</dbReference>
<dbReference type="SMART" id="SM00304">
    <property type="entry name" value="HAMP"/>
    <property type="match status" value="1"/>
</dbReference>
<gene>
    <name evidence="10" type="ORF">EK386_11645</name>
</gene>
<feature type="domain" description="HAMP" evidence="9">
    <location>
        <begin position="219"/>
        <end position="272"/>
    </location>
</feature>
<evidence type="ECO:0000259" key="9">
    <source>
        <dbReference type="PROSITE" id="PS50885"/>
    </source>
</evidence>
<dbReference type="InterPro" id="IPR004089">
    <property type="entry name" value="MCPsignal_dom"/>
</dbReference>
<dbReference type="Pfam" id="PF00672">
    <property type="entry name" value="HAMP"/>
    <property type="match status" value="1"/>
</dbReference>
<evidence type="ECO:0000313" key="10">
    <source>
        <dbReference type="EMBL" id="RUL51760.1"/>
    </source>
</evidence>
<evidence type="ECO:0000313" key="11">
    <source>
        <dbReference type="Proteomes" id="UP000287910"/>
    </source>
</evidence>
<keyword evidence="2" id="KW-1003">Cell membrane</keyword>
<keyword evidence="4 6" id="KW-0807">Transducer</keyword>
<evidence type="ECO:0000259" key="8">
    <source>
        <dbReference type="PROSITE" id="PS50111"/>
    </source>
</evidence>
<feature type="transmembrane region" description="Helical" evidence="7">
    <location>
        <begin position="12"/>
        <end position="33"/>
    </location>
</feature>
<feature type="domain" description="Methyl-accepting transducer" evidence="8">
    <location>
        <begin position="291"/>
        <end position="527"/>
    </location>
</feature>
<dbReference type="GO" id="GO:0005886">
    <property type="term" value="C:plasma membrane"/>
    <property type="evidence" value="ECO:0007669"/>
    <property type="project" value="UniProtKB-SubCell"/>
</dbReference>
<dbReference type="InterPro" id="IPR004090">
    <property type="entry name" value="Chemotax_Me-accpt_rcpt"/>
</dbReference>
<dbReference type="SMART" id="SM00283">
    <property type="entry name" value="MA"/>
    <property type="match status" value="1"/>
</dbReference>
<dbReference type="RefSeq" id="WP_126659342.1">
    <property type="nucleotide sequence ID" value="NZ_RYYR01000014.1"/>
</dbReference>
<evidence type="ECO:0000256" key="2">
    <source>
        <dbReference type="ARBA" id="ARBA00022475"/>
    </source>
</evidence>
<keyword evidence="7" id="KW-1133">Transmembrane helix</keyword>
<dbReference type="AlphaFoldDB" id="A0A432LB40"/>
<comment type="caution">
    <text evidence="10">The sequence shown here is derived from an EMBL/GenBank/DDBJ whole genome shotgun (WGS) entry which is preliminary data.</text>
</comment>
<organism evidence="10 11">
    <name type="scientific">Lysinibacillus antri</name>
    <dbReference type="NCBI Taxonomy" id="2498145"/>
    <lineage>
        <taxon>Bacteria</taxon>
        <taxon>Bacillati</taxon>
        <taxon>Bacillota</taxon>
        <taxon>Bacilli</taxon>
        <taxon>Bacillales</taxon>
        <taxon>Bacillaceae</taxon>
        <taxon>Lysinibacillus</taxon>
    </lineage>
</organism>
<feature type="transmembrane region" description="Helical" evidence="7">
    <location>
        <begin position="196"/>
        <end position="218"/>
    </location>
</feature>
<evidence type="ECO:0000256" key="6">
    <source>
        <dbReference type="PROSITE-ProRule" id="PRU00284"/>
    </source>
</evidence>
<proteinExistence type="inferred from homology"/>
<dbReference type="CDD" id="cd11386">
    <property type="entry name" value="MCP_signal"/>
    <property type="match status" value="1"/>
</dbReference>
<dbReference type="PANTHER" id="PTHR32089:SF112">
    <property type="entry name" value="LYSOZYME-LIKE PROTEIN-RELATED"/>
    <property type="match status" value="1"/>
</dbReference>
<keyword evidence="7" id="KW-0812">Transmembrane</keyword>
<keyword evidence="11" id="KW-1185">Reference proteome</keyword>
<dbReference type="PANTHER" id="PTHR32089">
    <property type="entry name" value="METHYL-ACCEPTING CHEMOTAXIS PROTEIN MCPB"/>
    <property type="match status" value="1"/>
</dbReference>
<dbReference type="PRINTS" id="PR00260">
    <property type="entry name" value="CHEMTRNSDUCR"/>
</dbReference>
<name>A0A432LB40_9BACI</name>
<sequence>MRNWIQNRKLSTKLYSILILMALAILVSNTILIQNSNASSKNLEKELYDELYNSTFYLLNADRDFYQADQALISFQIDQQLQLGNGDAFIEDYEKNLQQVQERMEEAKIILLADNGLKNDQIATYFNNFFDSLALWGNMSAQLLKPNNLQNISSQIENVRNTFEETRNYIDLIQQDLEASALSTVELIHKENRNSMIISFISISVCLVIIFIFGYLLIRSITKPVHQLVNLLQQVATGNLQVEELNLQRQDEIGQLASAAEKMLDKLRQMVGSIQGISQTVSAQSLELMQSANEVKTGADQVAATMEQLSAGAEEQASSSIEVSSLIEDLSNELSKSNEDGKALENSSRAVYQISNSGKAEMDQSVKLMNEITTIVTESVEKIKGLEKRSEEISKLIVVIQNIAAQTNLLALNAAIEAARAGESGRGFSVVADEVRKLAEQVGESVSEITEIINGVQEDTKSMVDALEAGDQKVKTGHKQIHVSRESFKSINQAIVEVMERIQTISSSVAKSSVNASKVSLSVTEIASASEEAAAGIEMSVATAQQQNASMQEIAASAESLSKLSEELNDMIKEFKISE</sequence>
<evidence type="ECO:0000256" key="3">
    <source>
        <dbReference type="ARBA" id="ARBA00023136"/>
    </source>
</evidence>
<dbReference type="GO" id="GO:0007165">
    <property type="term" value="P:signal transduction"/>
    <property type="evidence" value="ECO:0007669"/>
    <property type="project" value="UniProtKB-KW"/>
</dbReference>
<dbReference type="Gene3D" id="6.10.340.10">
    <property type="match status" value="1"/>
</dbReference>
<dbReference type="CDD" id="cd06225">
    <property type="entry name" value="HAMP"/>
    <property type="match status" value="1"/>
</dbReference>
<dbReference type="Pfam" id="PF00015">
    <property type="entry name" value="MCPsignal"/>
    <property type="match status" value="1"/>
</dbReference>
<dbReference type="Proteomes" id="UP000287910">
    <property type="component" value="Unassembled WGS sequence"/>
</dbReference>
<reference evidence="10 11" key="1">
    <citation type="submission" date="2018-12" db="EMBL/GenBank/DDBJ databases">
        <title>Lysinibacillus antri sp. nov., isolated from a cave soil.</title>
        <authorList>
            <person name="Narsing Rao M.P."/>
            <person name="Zhang H."/>
            <person name="Dong Z.-Y."/>
            <person name="Niu X.-K."/>
            <person name="Zhang K."/>
            <person name="Fang B.-Z."/>
            <person name="Kang Y.-Q."/>
            <person name="Xiao M."/>
            <person name="Li W.-J."/>
        </authorList>
    </citation>
    <scope>NUCLEOTIDE SEQUENCE [LARGE SCALE GENOMIC DNA]</scope>
    <source>
        <strain evidence="10 11">SYSU K30002</strain>
    </source>
</reference>
<dbReference type="GO" id="GO:0006935">
    <property type="term" value="P:chemotaxis"/>
    <property type="evidence" value="ECO:0007669"/>
    <property type="project" value="InterPro"/>
</dbReference>
<dbReference type="EMBL" id="RYYR01000014">
    <property type="protein sequence ID" value="RUL51760.1"/>
    <property type="molecule type" value="Genomic_DNA"/>
</dbReference>
<dbReference type="PROSITE" id="PS50111">
    <property type="entry name" value="CHEMOTAXIS_TRANSDUC_2"/>
    <property type="match status" value="1"/>
</dbReference>
<dbReference type="Gene3D" id="1.10.287.950">
    <property type="entry name" value="Methyl-accepting chemotaxis protein"/>
    <property type="match status" value="1"/>
</dbReference>
<accession>A0A432LB40</accession>
<dbReference type="GO" id="GO:0004888">
    <property type="term" value="F:transmembrane signaling receptor activity"/>
    <property type="evidence" value="ECO:0007669"/>
    <property type="project" value="InterPro"/>
</dbReference>
<evidence type="ECO:0000256" key="1">
    <source>
        <dbReference type="ARBA" id="ARBA00004236"/>
    </source>
</evidence>
<evidence type="ECO:0000256" key="7">
    <source>
        <dbReference type="SAM" id="Phobius"/>
    </source>
</evidence>
<comment type="subcellular location">
    <subcellularLocation>
        <location evidence="1">Cell membrane</location>
    </subcellularLocation>
</comment>
<evidence type="ECO:0000256" key="5">
    <source>
        <dbReference type="ARBA" id="ARBA00029447"/>
    </source>
</evidence>
<protein>
    <submittedName>
        <fullName evidence="10">Methyl-accepting chemotaxis protein</fullName>
    </submittedName>
</protein>
<keyword evidence="3 7" id="KW-0472">Membrane</keyword>
<comment type="similarity">
    <text evidence="5">Belongs to the methyl-accepting chemotaxis (MCP) protein family.</text>
</comment>
<dbReference type="InterPro" id="IPR003660">
    <property type="entry name" value="HAMP_dom"/>
</dbReference>
<dbReference type="PROSITE" id="PS50885">
    <property type="entry name" value="HAMP"/>
    <property type="match status" value="1"/>
</dbReference>
<evidence type="ECO:0000256" key="4">
    <source>
        <dbReference type="ARBA" id="ARBA00023224"/>
    </source>
</evidence>